<evidence type="ECO:0000313" key="7">
    <source>
        <dbReference type="Proteomes" id="UP000828390"/>
    </source>
</evidence>
<dbReference type="InterPro" id="IPR017907">
    <property type="entry name" value="Znf_RING_CS"/>
</dbReference>
<sequence>MDAKSATTVEFRQYKNIAEHFTCPIHLGKLRDPRRLACEHTFCADCLNGCINSALSTRTDGMFECPVCRSKHHVPNNKSRDWARGFPIDAFCVIQLHTLSQYEQSSVCEKHIQKFKEYFCFHHRELLCSDCVIEKHTKSPCSCGSLQDSITEVRLQIKELLGKLRLQEERARRIMESQVAASHADELLRKISDVEKTLMKFYKSMKAKIRASKQQVAEMTKISQSEKDHVTTLQSLIARTREHVENVIRPEKKRKDGVNEMFSIWTPLEHETQNFDQALDDIETKPYCVGVRADEQFLKFISYDKSPLVVTRDYKELPATPSKEKTLQRMTTNNNVIQVEPDTPRMMANGSPEVTTIPSPVMATRTMISLTTPALTKSNNAKKLYDFRPASSEDTPRHKKLVGASPVRLAGNSRSQSMSHIFPKIATGELINRDTGKSIRDPELKLRGIQEISNFELPCGDILLLDGNLITIAESSLQKFSLDYKYIESLHIRFPWRLCAIKDTANVAINHNTRFISIVSTDPTLQILYRIETEKPYSQICHMRTQILEDRFGKTKYHEYFALSHTTDLRADCVDLMKVSYDKNPFSNFTSNQVTKLVPLRTRTLISSDKHAVVRSPNALAATADGRRLIIGGESAVVCVRKTGEIIWTRPVIRFVAGLCCDKGLVFVCIENERKLTILDEAGNNLIENLFPLGCNIVRPNRVSVEHHSVIVREFSEKDWKSTVHVFTMTT</sequence>
<dbReference type="AlphaFoldDB" id="A0A9D4LEZ7"/>
<dbReference type="EMBL" id="JAIWYP010000003">
    <property type="protein sequence ID" value="KAH3857330.1"/>
    <property type="molecule type" value="Genomic_DNA"/>
</dbReference>
<evidence type="ECO:0000256" key="2">
    <source>
        <dbReference type="ARBA" id="ARBA00022771"/>
    </source>
</evidence>
<dbReference type="SMART" id="SM00184">
    <property type="entry name" value="RING"/>
    <property type="match status" value="1"/>
</dbReference>
<dbReference type="Proteomes" id="UP000828390">
    <property type="component" value="Unassembled WGS sequence"/>
</dbReference>
<reference evidence="6" key="2">
    <citation type="submission" date="2020-11" db="EMBL/GenBank/DDBJ databases">
        <authorList>
            <person name="McCartney M.A."/>
            <person name="Auch B."/>
            <person name="Kono T."/>
            <person name="Mallez S."/>
            <person name="Becker A."/>
            <person name="Gohl D.M."/>
            <person name="Silverstein K.A.T."/>
            <person name="Koren S."/>
            <person name="Bechman K.B."/>
            <person name="Herman A."/>
            <person name="Abrahante J.E."/>
            <person name="Garbe J."/>
        </authorList>
    </citation>
    <scope>NUCLEOTIDE SEQUENCE</scope>
    <source>
        <strain evidence="6">Duluth1</strain>
        <tissue evidence="6">Whole animal</tissue>
    </source>
</reference>
<dbReference type="PANTHER" id="PTHR25462:SF296">
    <property type="entry name" value="MEIOTIC P26, ISOFORM F"/>
    <property type="match status" value="1"/>
</dbReference>
<dbReference type="InterPro" id="IPR047153">
    <property type="entry name" value="TRIM45/56/19-like"/>
</dbReference>
<proteinExistence type="predicted"/>
<dbReference type="PROSITE" id="PS50089">
    <property type="entry name" value="ZF_RING_2"/>
    <property type="match status" value="1"/>
</dbReference>
<feature type="domain" description="RING-type" evidence="5">
    <location>
        <begin position="23"/>
        <end position="69"/>
    </location>
</feature>
<evidence type="ECO:0000256" key="3">
    <source>
        <dbReference type="ARBA" id="ARBA00022833"/>
    </source>
</evidence>
<gene>
    <name evidence="6" type="ORF">DPMN_099937</name>
</gene>
<evidence type="ECO:0000259" key="5">
    <source>
        <dbReference type="PROSITE" id="PS50089"/>
    </source>
</evidence>
<keyword evidence="3" id="KW-0862">Zinc</keyword>
<evidence type="ECO:0000256" key="1">
    <source>
        <dbReference type="ARBA" id="ARBA00022723"/>
    </source>
</evidence>
<organism evidence="6 7">
    <name type="scientific">Dreissena polymorpha</name>
    <name type="common">Zebra mussel</name>
    <name type="synonym">Mytilus polymorpha</name>
    <dbReference type="NCBI Taxonomy" id="45954"/>
    <lineage>
        <taxon>Eukaryota</taxon>
        <taxon>Metazoa</taxon>
        <taxon>Spiralia</taxon>
        <taxon>Lophotrochozoa</taxon>
        <taxon>Mollusca</taxon>
        <taxon>Bivalvia</taxon>
        <taxon>Autobranchia</taxon>
        <taxon>Heteroconchia</taxon>
        <taxon>Euheterodonta</taxon>
        <taxon>Imparidentia</taxon>
        <taxon>Neoheterodontei</taxon>
        <taxon>Myida</taxon>
        <taxon>Dreissenoidea</taxon>
        <taxon>Dreissenidae</taxon>
        <taxon>Dreissena</taxon>
    </lineage>
</organism>
<keyword evidence="2 4" id="KW-0863">Zinc-finger</keyword>
<dbReference type="SUPFAM" id="SSF57845">
    <property type="entry name" value="B-box zinc-binding domain"/>
    <property type="match status" value="1"/>
</dbReference>
<reference evidence="6" key="1">
    <citation type="journal article" date="2019" name="bioRxiv">
        <title>The Genome of the Zebra Mussel, Dreissena polymorpha: A Resource for Invasive Species Research.</title>
        <authorList>
            <person name="McCartney M.A."/>
            <person name="Auch B."/>
            <person name="Kono T."/>
            <person name="Mallez S."/>
            <person name="Zhang Y."/>
            <person name="Obille A."/>
            <person name="Becker A."/>
            <person name="Abrahante J.E."/>
            <person name="Garbe J."/>
            <person name="Badalamenti J.P."/>
            <person name="Herman A."/>
            <person name="Mangelson H."/>
            <person name="Liachko I."/>
            <person name="Sullivan S."/>
            <person name="Sone E.D."/>
            <person name="Koren S."/>
            <person name="Silverstein K.A.T."/>
            <person name="Beckman K.B."/>
            <person name="Gohl D.M."/>
        </authorList>
    </citation>
    <scope>NUCLEOTIDE SEQUENCE</scope>
    <source>
        <strain evidence="6">Duluth1</strain>
        <tissue evidence="6">Whole animal</tissue>
    </source>
</reference>
<keyword evidence="7" id="KW-1185">Reference proteome</keyword>
<dbReference type="GO" id="GO:0008270">
    <property type="term" value="F:zinc ion binding"/>
    <property type="evidence" value="ECO:0007669"/>
    <property type="project" value="UniProtKB-KW"/>
</dbReference>
<dbReference type="InterPro" id="IPR013083">
    <property type="entry name" value="Znf_RING/FYVE/PHD"/>
</dbReference>
<keyword evidence="1" id="KW-0479">Metal-binding</keyword>
<dbReference type="PROSITE" id="PS00518">
    <property type="entry name" value="ZF_RING_1"/>
    <property type="match status" value="1"/>
</dbReference>
<dbReference type="Pfam" id="PF00097">
    <property type="entry name" value="zf-C3HC4"/>
    <property type="match status" value="1"/>
</dbReference>
<dbReference type="SUPFAM" id="SSF57850">
    <property type="entry name" value="RING/U-box"/>
    <property type="match status" value="1"/>
</dbReference>
<dbReference type="InterPro" id="IPR018957">
    <property type="entry name" value="Znf_C3HC4_RING-type"/>
</dbReference>
<dbReference type="Gene3D" id="3.30.40.10">
    <property type="entry name" value="Zinc/RING finger domain, C3HC4 (zinc finger)"/>
    <property type="match status" value="1"/>
</dbReference>
<dbReference type="InterPro" id="IPR001841">
    <property type="entry name" value="Znf_RING"/>
</dbReference>
<dbReference type="PANTHER" id="PTHR25462">
    <property type="entry name" value="BONUS, ISOFORM C-RELATED"/>
    <property type="match status" value="1"/>
</dbReference>
<accession>A0A9D4LEZ7</accession>
<name>A0A9D4LEZ7_DREPO</name>
<evidence type="ECO:0000256" key="4">
    <source>
        <dbReference type="PROSITE-ProRule" id="PRU00175"/>
    </source>
</evidence>
<evidence type="ECO:0000313" key="6">
    <source>
        <dbReference type="EMBL" id="KAH3857330.1"/>
    </source>
</evidence>
<protein>
    <recommendedName>
        <fullName evidence="5">RING-type domain-containing protein</fullName>
    </recommendedName>
</protein>
<comment type="caution">
    <text evidence="6">The sequence shown here is derived from an EMBL/GenBank/DDBJ whole genome shotgun (WGS) entry which is preliminary data.</text>
</comment>